<dbReference type="Proteomes" id="UP001302126">
    <property type="component" value="Unassembled WGS sequence"/>
</dbReference>
<proteinExistence type="predicted"/>
<gene>
    <name evidence="2" type="ORF">QBC35DRAFT_461689</name>
</gene>
<dbReference type="EMBL" id="MU864372">
    <property type="protein sequence ID" value="KAK4189698.1"/>
    <property type="molecule type" value="Genomic_DNA"/>
</dbReference>
<feature type="compositionally biased region" description="Polar residues" evidence="1">
    <location>
        <begin position="117"/>
        <end position="129"/>
    </location>
</feature>
<evidence type="ECO:0000313" key="3">
    <source>
        <dbReference type="Proteomes" id="UP001302126"/>
    </source>
</evidence>
<evidence type="ECO:0000256" key="1">
    <source>
        <dbReference type="SAM" id="MobiDB-lite"/>
    </source>
</evidence>
<feature type="region of interest" description="Disordered" evidence="1">
    <location>
        <begin position="1"/>
        <end position="37"/>
    </location>
</feature>
<comment type="caution">
    <text evidence="2">The sequence shown here is derived from an EMBL/GenBank/DDBJ whole genome shotgun (WGS) entry which is preliminary data.</text>
</comment>
<feature type="region of interest" description="Disordered" evidence="1">
    <location>
        <begin position="117"/>
        <end position="169"/>
    </location>
</feature>
<evidence type="ECO:0000313" key="2">
    <source>
        <dbReference type="EMBL" id="KAK4189698.1"/>
    </source>
</evidence>
<reference evidence="2" key="2">
    <citation type="submission" date="2023-05" db="EMBL/GenBank/DDBJ databases">
        <authorList>
            <consortium name="Lawrence Berkeley National Laboratory"/>
            <person name="Steindorff A."/>
            <person name="Hensen N."/>
            <person name="Bonometti L."/>
            <person name="Westerberg I."/>
            <person name="Brannstrom I.O."/>
            <person name="Guillou S."/>
            <person name="Cros-Aarteil S."/>
            <person name="Calhoun S."/>
            <person name="Haridas S."/>
            <person name="Kuo A."/>
            <person name="Mondo S."/>
            <person name="Pangilinan J."/>
            <person name="Riley R."/>
            <person name="Labutti K."/>
            <person name="Andreopoulos B."/>
            <person name="Lipzen A."/>
            <person name="Chen C."/>
            <person name="Yanf M."/>
            <person name="Daum C."/>
            <person name="Ng V."/>
            <person name="Clum A."/>
            <person name="Ohm R."/>
            <person name="Martin F."/>
            <person name="Silar P."/>
            <person name="Natvig D."/>
            <person name="Lalanne C."/>
            <person name="Gautier V."/>
            <person name="Ament-Velasquez S.L."/>
            <person name="Kruys A."/>
            <person name="Hutchinson M.I."/>
            <person name="Powell A.J."/>
            <person name="Barry K."/>
            <person name="Miller A.N."/>
            <person name="Grigoriev I.V."/>
            <person name="Debuchy R."/>
            <person name="Gladieux P."/>
            <person name="Thoren M.H."/>
            <person name="Johannesson H."/>
        </authorList>
    </citation>
    <scope>NUCLEOTIDE SEQUENCE</scope>
    <source>
        <strain evidence="2">PSN309</strain>
    </source>
</reference>
<reference evidence="2" key="1">
    <citation type="journal article" date="2023" name="Mol. Phylogenet. Evol.">
        <title>Genome-scale phylogeny and comparative genomics of the fungal order Sordariales.</title>
        <authorList>
            <person name="Hensen N."/>
            <person name="Bonometti L."/>
            <person name="Westerberg I."/>
            <person name="Brannstrom I.O."/>
            <person name="Guillou S."/>
            <person name="Cros-Aarteil S."/>
            <person name="Calhoun S."/>
            <person name="Haridas S."/>
            <person name="Kuo A."/>
            <person name="Mondo S."/>
            <person name="Pangilinan J."/>
            <person name="Riley R."/>
            <person name="LaButti K."/>
            <person name="Andreopoulos B."/>
            <person name="Lipzen A."/>
            <person name="Chen C."/>
            <person name="Yan M."/>
            <person name="Daum C."/>
            <person name="Ng V."/>
            <person name="Clum A."/>
            <person name="Steindorff A."/>
            <person name="Ohm R.A."/>
            <person name="Martin F."/>
            <person name="Silar P."/>
            <person name="Natvig D.O."/>
            <person name="Lalanne C."/>
            <person name="Gautier V."/>
            <person name="Ament-Velasquez S.L."/>
            <person name="Kruys A."/>
            <person name="Hutchinson M.I."/>
            <person name="Powell A.J."/>
            <person name="Barry K."/>
            <person name="Miller A.N."/>
            <person name="Grigoriev I.V."/>
            <person name="Debuchy R."/>
            <person name="Gladieux P."/>
            <person name="Hiltunen Thoren M."/>
            <person name="Johannesson H."/>
        </authorList>
    </citation>
    <scope>NUCLEOTIDE SEQUENCE</scope>
    <source>
        <strain evidence="2">PSN309</strain>
    </source>
</reference>
<organism evidence="2 3">
    <name type="scientific">Podospora australis</name>
    <dbReference type="NCBI Taxonomy" id="1536484"/>
    <lineage>
        <taxon>Eukaryota</taxon>
        <taxon>Fungi</taxon>
        <taxon>Dikarya</taxon>
        <taxon>Ascomycota</taxon>
        <taxon>Pezizomycotina</taxon>
        <taxon>Sordariomycetes</taxon>
        <taxon>Sordariomycetidae</taxon>
        <taxon>Sordariales</taxon>
        <taxon>Podosporaceae</taxon>
        <taxon>Podospora</taxon>
    </lineage>
</organism>
<feature type="compositionally biased region" description="Low complexity" evidence="1">
    <location>
        <begin position="183"/>
        <end position="200"/>
    </location>
</feature>
<sequence length="283" mass="31911">MIYPGQPIEISEQMRNSGLKSEGDKKPRKSHNKHKMRRGWPDSVFWTEWQQTGQDRRLYSPLLARQNERLERLRRLGLVRRLRGKEERYLLAQLVRVFLNNQLSLICLLLQQAAGGTTNRTAGQSQTLSPPARLNDRRVLPQQPPARQPVQQQPSRTTGSSVAQPAQPAPLGLNQHRVLRQQTPARQPAPQQPARTTGAQSTTQQGRTTGLSTNQPGRPPPARLADRSLLPQQRPNTRIPVPQPQPARQAGQSSSSARPVPVTAPLRLADRRLLNRQQQQQQQ</sequence>
<feature type="region of interest" description="Disordered" evidence="1">
    <location>
        <begin position="183"/>
        <end position="283"/>
    </location>
</feature>
<feature type="compositionally biased region" description="Polar residues" evidence="1">
    <location>
        <begin position="155"/>
        <end position="164"/>
    </location>
</feature>
<name>A0AAN7AJP8_9PEZI</name>
<feature type="non-terminal residue" evidence="2">
    <location>
        <position position="283"/>
    </location>
</feature>
<feature type="compositionally biased region" description="Basic residues" evidence="1">
    <location>
        <begin position="26"/>
        <end position="37"/>
    </location>
</feature>
<protein>
    <submittedName>
        <fullName evidence="2">Uncharacterized protein</fullName>
    </submittedName>
</protein>
<dbReference type="AlphaFoldDB" id="A0AAN7AJP8"/>
<keyword evidence="3" id="KW-1185">Reference proteome</keyword>
<feature type="compositionally biased region" description="Polar residues" evidence="1">
    <location>
        <begin position="201"/>
        <end position="216"/>
    </location>
</feature>
<accession>A0AAN7AJP8</accession>
<feature type="compositionally biased region" description="Low complexity" evidence="1">
    <location>
        <begin position="246"/>
        <end position="259"/>
    </location>
</feature>